<dbReference type="InterPro" id="IPR011701">
    <property type="entry name" value="MFS"/>
</dbReference>
<feature type="transmembrane region" description="Helical" evidence="4">
    <location>
        <begin position="335"/>
        <end position="354"/>
    </location>
</feature>
<feature type="transmembrane region" description="Helical" evidence="4">
    <location>
        <begin position="300"/>
        <end position="323"/>
    </location>
</feature>
<reference evidence="5 6" key="1">
    <citation type="submission" date="2018-05" db="EMBL/GenBank/DDBJ databases">
        <title>Reference genomes for bee gut microbiota database.</title>
        <authorList>
            <person name="Ellegaard K.M."/>
        </authorList>
    </citation>
    <scope>NUCLEOTIDE SEQUENCE [LARGE SCALE GENOMIC DNA]</scope>
    <source>
        <strain evidence="5 6">ESL0284</strain>
    </source>
</reference>
<evidence type="ECO:0000313" key="5">
    <source>
        <dbReference type="EMBL" id="PXZ01845.1"/>
    </source>
</evidence>
<dbReference type="Proteomes" id="UP000247565">
    <property type="component" value="Unassembled WGS sequence"/>
</dbReference>
<dbReference type="OrthoDB" id="9812574at2"/>
<keyword evidence="3 4" id="KW-0472">Membrane</keyword>
<dbReference type="Pfam" id="PF07690">
    <property type="entry name" value="MFS_1"/>
    <property type="match status" value="1"/>
</dbReference>
<dbReference type="Gene3D" id="1.20.1250.20">
    <property type="entry name" value="MFS general substrate transporter like domains"/>
    <property type="match status" value="2"/>
</dbReference>
<keyword evidence="2 4" id="KW-1133">Transmembrane helix</keyword>
<dbReference type="PANTHER" id="PTHR23539:SF1">
    <property type="entry name" value="MAJOR FACILITATOR SUPERFAMILY (MFS) PROFILE DOMAIN-CONTAINING PROTEIN"/>
    <property type="match status" value="1"/>
</dbReference>
<comment type="caution">
    <text evidence="5">The sequence shown here is derived from an EMBL/GenBank/DDBJ whole genome shotgun (WGS) entry which is preliminary data.</text>
</comment>
<name>A0A318MYJ0_9PROT</name>
<feature type="transmembrane region" description="Helical" evidence="4">
    <location>
        <begin position="366"/>
        <end position="384"/>
    </location>
</feature>
<proteinExistence type="predicted"/>
<feature type="transmembrane region" description="Helical" evidence="4">
    <location>
        <begin position="133"/>
        <end position="152"/>
    </location>
</feature>
<dbReference type="InterPro" id="IPR036259">
    <property type="entry name" value="MFS_trans_sf"/>
</dbReference>
<dbReference type="PANTHER" id="PTHR23539">
    <property type="entry name" value="MFS TRANSPORTER"/>
    <property type="match status" value="1"/>
</dbReference>
<gene>
    <name evidence="5" type="ORF">DK869_02290</name>
</gene>
<feature type="transmembrane region" description="Helical" evidence="4">
    <location>
        <begin position="245"/>
        <end position="268"/>
    </location>
</feature>
<evidence type="ECO:0000313" key="6">
    <source>
        <dbReference type="Proteomes" id="UP000247565"/>
    </source>
</evidence>
<protein>
    <submittedName>
        <fullName evidence="5">MFS transporter</fullName>
    </submittedName>
</protein>
<dbReference type="RefSeq" id="WP_110438364.1">
    <property type="nucleotide sequence ID" value="NZ_CP046393.1"/>
</dbReference>
<evidence type="ECO:0000256" key="4">
    <source>
        <dbReference type="SAM" id="Phobius"/>
    </source>
</evidence>
<evidence type="ECO:0000256" key="3">
    <source>
        <dbReference type="ARBA" id="ARBA00023136"/>
    </source>
</evidence>
<evidence type="ECO:0000256" key="2">
    <source>
        <dbReference type="ARBA" id="ARBA00022989"/>
    </source>
</evidence>
<feature type="transmembrane region" description="Helical" evidence="4">
    <location>
        <begin position="275"/>
        <end position="294"/>
    </location>
</feature>
<organism evidence="5 6">
    <name type="scientific">Commensalibacter melissae</name>
    <dbReference type="NCBI Taxonomy" id="2070537"/>
    <lineage>
        <taxon>Bacteria</taxon>
        <taxon>Pseudomonadati</taxon>
        <taxon>Pseudomonadota</taxon>
        <taxon>Alphaproteobacteria</taxon>
        <taxon>Acetobacterales</taxon>
        <taxon>Acetobacteraceae</taxon>
    </lineage>
</organism>
<dbReference type="AlphaFoldDB" id="A0A318MYJ0"/>
<dbReference type="SUPFAM" id="SSF103473">
    <property type="entry name" value="MFS general substrate transporter"/>
    <property type="match status" value="1"/>
</dbReference>
<feature type="transmembrane region" description="Helical" evidence="4">
    <location>
        <begin position="94"/>
        <end position="121"/>
    </location>
</feature>
<feature type="transmembrane region" description="Helical" evidence="4">
    <location>
        <begin position="69"/>
        <end position="88"/>
    </location>
</feature>
<feature type="transmembrane region" description="Helical" evidence="4">
    <location>
        <begin position="208"/>
        <end position="225"/>
    </location>
</feature>
<feature type="transmembrane region" description="Helical" evidence="4">
    <location>
        <begin position="38"/>
        <end position="60"/>
    </location>
</feature>
<dbReference type="EMBL" id="QGLT01000001">
    <property type="protein sequence ID" value="PXZ01845.1"/>
    <property type="molecule type" value="Genomic_DNA"/>
</dbReference>
<accession>A0A318MYJ0</accession>
<keyword evidence="1 4" id="KW-0812">Transmembrane</keyword>
<sequence length="391" mass="42251">MPLYFLNLFNFLVADVRDGLGPFLGVFLQQNHWQVNKIGFVMTLAGLTSIIITTPVSMLIDHIRYKKNIGIIATISIIIGCYFIYHYPNLPMTIISQMLIAIAGATLISATVSITMGLVGPDLFDKQIGYNESFNHAGNACAALIAGIASYYFGLKAIFILMSCSAFLAITALALIPSRQIDNKIARGLNVNQTSPQPFFKLLKNKKLFILAVTIGLFHLANAAMLPLLSQSMVAKNIINKPGSYTAMTIIIAQTTMIPMAIFAAFFAKRHEYRILLILALVALPARGLLIGTIQHPLVLLPAEILDGVGAGLIGVAIPGIVAKIMQGSGRFNTGLGIIFTCQGLCASCSHYLAGTIAKYHGYDQAFLTLSLIALCALVFWLVFTKDVSFG</sequence>
<keyword evidence="6" id="KW-1185">Reference proteome</keyword>
<evidence type="ECO:0000256" key="1">
    <source>
        <dbReference type="ARBA" id="ARBA00022692"/>
    </source>
</evidence>
<dbReference type="GO" id="GO:0022857">
    <property type="term" value="F:transmembrane transporter activity"/>
    <property type="evidence" value="ECO:0007669"/>
    <property type="project" value="InterPro"/>
</dbReference>
<feature type="transmembrane region" description="Helical" evidence="4">
    <location>
        <begin position="158"/>
        <end position="177"/>
    </location>
</feature>